<comment type="caution">
    <text evidence="2">The sequence shown here is derived from an EMBL/GenBank/DDBJ whole genome shotgun (WGS) entry which is preliminary data.</text>
</comment>
<dbReference type="EMBL" id="BAAAZH010000024">
    <property type="protein sequence ID" value="GAA4123580.1"/>
    <property type="molecule type" value="Genomic_DNA"/>
</dbReference>
<accession>A0ABP7XS74</accession>
<keyword evidence="1" id="KW-0732">Signal</keyword>
<dbReference type="RefSeq" id="WP_344734309.1">
    <property type="nucleotide sequence ID" value="NZ_BAAAZH010000024.1"/>
</dbReference>
<gene>
    <name evidence="2" type="ORF">GCM10022215_30410</name>
</gene>
<proteinExistence type="predicted"/>
<feature type="chain" id="PRO_5046298183" description="Alpha amylase inhibitor" evidence="1">
    <location>
        <begin position="21"/>
        <end position="105"/>
    </location>
</feature>
<protein>
    <recommendedName>
        <fullName evidence="4">Alpha amylase inhibitor</fullName>
    </recommendedName>
</protein>
<sequence length="105" mass="10679">MSKHAIAVAGLLLASSGLVAAAAAPVSAAPARDTCTKNVSYNNNSFATQCGLQSSGANRFRALIQCTDGVKYAGPWRVTGTDIYSAVGCPGDETIVNLGIGFKTV</sequence>
<name>A0ABP7XS74_9ACTN</name>
<evidence type="ECO:0000256" key="1">
    <source>
        <dbReference type="SAM" id="SignalP"/>
    </source>
</evidence>
<organism evidence="2 3">
    <name type="scientific">Nocardioides fonticola</name>
    <dbReference type="NCBI Taxonomy" id="450363"/>
    <lineage>
        <taxon>Bacteria</taxon>
        <taxon>Bacillati</taxon>
        <taxon>Actinomycetota</taxon>
        <taxon>Actinomycetes</taxon>
        <taxon>Propionibacteriales</taxon>
        <taxon>Nocardioidaceae</taxon>
        <taxon>Nocardioides</taxon>
    </lineage>
</organism>
<feature type="signal peptide" evidence="1">
    <location>
        <begin position="1"/>
        <end position="20"/>
    </location>
</feature>
<reference evidence="3" key="1">
    <citation type="journal article" date="2019" name="Int. J. Syst. Evol. Microbiol.">
        <title>The Global Catalogue of Microorganisms (GCM) 10K type strain sequencing project: providing services to taxonomists for standard genome sequencing and annotation.</title>
        <authorList>
            <consortium name="The Broad Institute Genomics Platform"/>
            <consortium name="The Broad Institute Genome Sequencing Center for Infectious Disease"/>
            <person name="Wu L."/>
            <person name="Ma J."/>
        </authorList>
    </citation>
    <scope>NUCLEOTIDE SEQUENCE [LARGE SCALE GENOMIC DNA]</scope>
    <source>
        <strain evidence="3">JCM 16703</strain>
    </source>
</reference>
<dbReference type="Proteomes" id="UP001501495">
    <property type="component" value="Unassembled WGS sequence"/>
</dbReference>
<keyword evidence="3" id="KW-1185">Reference proteome</keyword>
<evidence type="ECO:0008006" key="4">
    <source>
        <dbReference type="Google" id="ProtNLM"/>
    </source>
</evidence>
<evidence type="ECO:0000313" key="3">
    <source>
        <dbReference type="Proteomes" id="UP001501495"/>
    </source>
</evidence>
<evidence type="ECO:0000313" key="2">
    <source>
        <dbReference type="EMBL" id="GAA4123580.1"/>
    </source>
</evidence>